<accession>A0A3P7NH44</accession>
<keyword evidence="2" id="KW-1185">Reference proteome</keyword>
<protein>
    <submittedName>
        <fullName evidence="1">Uncharacterized protein</fullName>
    </submittedName>
</protein>
<proteinExistence type="predicted"/>
<dbReference type="AlphaFoldDB" id="A0A3P7NH44"/>
<dbReference type="OrthoDB" id="10625130at2759"/>
<gene>
    <name evidence="1" type="ORF">DILT_LOCUS17008</name>
</gene>
<evidence type="ECO:0000313" key="1">
    <source>
        <dbReference type="EMBL" id="VDN36353.1"/>
    </source>
</evidence>
<reference evidence="1 2" key="1">
    <citation type="submission" date="2018-11" db="EMBL/GenBank/DDBJ databases">
        <authorList>
            <consortium name="Pathogen Informatics"/>
        </authorList>
    </citation>
    <scope>NUCLEOTIDE SEQUENCE [LARGE SCALE GENOMIC DNA]</scope>
</reference>
<name>A0A3P7NH44_DIBLA</name>
<evidence type="ECO:0000313" key="2">
    <source>
        <dbReference type="Proteomes" id="UP000281553"/>
    </source>
</evidence>
<dbReference type="Proteomes" id="UP000281553">
    <property type="component" value="Unassembled WGS sequence"/>
</dbReference>
<dbReference type="EMBL" id="UYRU01088739">
    <property type="protein sequence ID" value="VDN36353.1"/>
    <property type="molecule type" value="Genomic_DNA"/>
</dbReference>
<organism evidence="1 2">
    <name type="scientific">Dibothriocephalus latus</name>
    <name type="common">Fish tapeworm</name>
    <name type="synonym">Diphyllobothrium latum</name>
    <dbReference type="NCBI Taxonomy" id="60516"/>
    <lineage>
        <taxon>Eukaryota</taxon>
        <taxon>Metazoa</taxon>
        <taxon>Spiralia</taxon>
        <taxon>Lophotrochozoa</taxon>
        <taxon>Platyhelminthes</taxon>
        <taxon>Cestoda</taxon>
        <taxon>Eucestoda</taxon>
        <taxon>Diphyllobothriidea</taxon>
        <taxon>Diphyllobothriidae</taxon>
        <taxon>Dibothriocephalus</taxon>
    </lineage>
</organism>
<sequence length="154" mass="18032">MIWCYVFGVMDHSCEVIRFLGTFPSQHLLRLLFPINDHNRYREFNQSSKVLHLRANYEELLRILNNEERGLFRVAEKMSDFLLQNQITPSANDSTNVLSQLVCNPLAYNPFTAEQWSVAVRCFSDRIRPAEEAAIPYLRNYLATAAQKCRFHFV</sequence>